<feature type="domain" description="Reverse transcriptase" evidence="6">
    <location>
        <begin position="540"/>
        <end position="696"/>
    </location>
</feature>
<feature type="region of interest" description="Disordered" evidence="5">
    <location>
        <begin position="156"/>
        <end position="182"/>
    </location>
</feature>
<dbReference type="AlphaFoldDB" id="A0A8J6E9L6"/>
<feature type="region of interest" description="Disordered" evidence="5">
    <location>
        <begin position="223"/>
        <end position="290"/>
    </location>
</feature>
<dbReference type="Gene3D" id="3.30.70.270">
    <property type="match status" value="2"/>
</dbReference>
<dbReference type="PANTHER" id="PTHR37984">
    <property type="entry name" value="PROTEIN CBG26694"/>
    <property type="match status" value="1"/>
</dbReference>
<accession>A0A8J6E9L6</accession>
<dbReference type="SUPFAM" id="SSF56672">
    <property type="entry name" value="DNA/RNA polymerases"/>
    <property type="match status" value="1"/>
</dbReference>
<dbReference type="PANTHER" id="PTHR37984:SF5">
    <property type="entry name" value="PROTEIN NYNRIN-LIKE"/>
    <property type="match status" value="1"/>
</dbReference>
<dbReference type="GO" id="GO:0004519">
    <property type="term" value="F:endonuclease activity"/>
    <property type="evidence" value="ECO:0007669"/>
    <property type="project" value="UniProtKB-KW"/>
</dbReference>
<dbReference type="CDD" id="cd01647">
    <property type="entry name" value="RT_LTR"/>
    <property type="match status" value="1"/>
</dbReference>
<keyword evidence="4" id="KW-0255">Endonuclease</keyword>
<dbReference type="InterPro" id="IPR043502">
    <property type="entry name" value="DNA/RNA_pol_sf"/>
</dbReference>
<keyword evidence="2" id="KW-0548">Nucleotidyltransferase</keyword>
<keyword evidence="8" id="KW-1185">Reference proteome</keyword>
<dbReference type="SUPFAM" id="SSF50630">
    <property type="entry name" value="Acid proteases"/>
    <property type="match status" value="1"/>
</dbReference>
<gene>
    <name evidence="7" type="ORF">J8273_5007</name>
</gene>
<evidence type="ECO:0000256" key="1">
    <source>
        <dbReference type="ARBA" id="ARBA00022679"/>
    </source>
</evidence>
<evidence type="ECO:0000256" key="2">
    <source>
        <dbReference type="ARBA" id="ARBA00022695"/>
    </source>
</evidence>
<feature type="compositionally biased region" description="Polar residues" evidence="5">
    <location>
        <begin position="227"/>
        <end position="248"/>
    </location>
</feature>
<dbReference type="Gene3D" id="2.40.70.10">
    <property type="entry name" value="Acid Proteases"/>
    <property type="match status" value="1"/>
</dbReference>
<evidence type="ECO:0000256" key="3">
    <source>
        <dbReference type="ARBA" id="ARBA00022722"/>
    </source>
</evidence>
<dbReference type="InterPro" id="IPR050951">
    <property type="entry name" value="Retrovirus_Pol_polyprotein"/>
</dbReference>
<dbReference type="Gene3D" id="3.10.10.10">
    <property type="entry name" value="HIV Type 1 Reverse Transcriptase, subunit A, domain 1"/>
    <property type="match status" value="1"/>
</dbReference>
<evidence type="ECO:0000256" key="5">
    <source>
        <dbReference type="SAM" id="MobiDB-lite"/>
    </source>
</evidence>
<dbReference type="InterPro" id="IPR043128">
    <property type="entry name" value="Rev_trsase/Diguanyl_cyclase"/>
</dbReference>
<dbReference type="GO" id="GO:0016779">
    <property type="term" value="F:nucleotidyltransferase activity"/>
    <property type="evidence" value="ECO:0007669"/>
    <property type="project" value="UniProtKB-KW"/>
</dbReference>
<reference evidence="7" key="1">
    <citation type="submission" date="2021-05" db="EMBL/GenBank/DDBJ databases">
        <title>A free-living protist that lacks canonical eukaryotic 1 DNA replication and segregation systems.</title>
        <authorList>
            <person name="Salas-Leiva D.E."/>
            <person name="Tromer E.C."/>
            <person name="Curtis B.A."/>
            <person name="Jerlstrom-Hultqvist J."/>
            <person name="Kolisko M."/>
            <person name="Yi Z."/>
            <person name="Salas-Leiva J.S."/>
            <person name="Gallot-Lavallee L."/>
            <person name="Kops G.J.P.L."/>
            <person name="Archibald J.M."/>
            <person name="Simpson A.G.B."/>
            <person name="Roger A.J."/>
        </authorList>
    </citation>
    <scope>NUCLEOTIDE SEQUENCE</scope>
    <source>
        <strain evidence="7">BICM</strain>
    </source>
</reference>
<dbReference type="OrthoDB" id="420169at2759"/>
<dbReference type="Pfam" id="PF00078">
    <property type="entry name" value="RVT_1"/>
    <property type="match status" value="1"/>
</dbReference>
<name>A0A8J6E9L6_9EUKA</name>
<evidence type="ECO:0000259" key="6">
    <source>
        <dbReference type="Pfam" id="PF00078"/>
    </source>
</evidence>
<dbReference type="InterPro" id="IPR000477">
    <property type="entry name" value="RT_dom"/>
</dbReference>
<evidence type="ECO:0000313" key="8">
    <source>
        <dbReference type="Proteomes" id="UP000717585"/>
    </source>
</evidence>
<evidence type="ECO:0000313" key="7">
    <source>
        <dbReference type="EMBL" id="KAG9393520.1"/>
    </source>
</evidence>
<comment type="caution">
    <text evidence="7">The sequence shown here is derived from an EMBL/GenBank/DDBJ whole genome shotgun (WGS) entry which is preliminary data.</text>
</comment>
<protein>
    <submittedName>
        <fullName evidence="7">Integrase core domain</fullName>
    </submittedName>
</protein>
<dbReference type="EMBL" id="JAHDYR010000024">
    <property type="protein sequence ID" value="KAG9393520.1"/>
    <property type="molecule type" value="Genomic_DNA"/>
</dbReference>
<feature type="compositionally biased region" description="Acidic residues" evidence="5">
    <location>
        <begin position="280"/>
        <end position="290"/>
    </location>
</feature>
<organism evidence="7 8">
    <name type="scientific">Carpediemonas membranifera</name>
    <dbReference type="NCBI Taxonomy" id="201153"/>
    <lineage>
        <taxon>Eukaryota</taxon>
        <taxon>Metamonada</taxon>
        <taxon>Carpediemonas-like organisms</taxon>
        <taxon>Carpediemonas</taxon>
    </lineage>
</organism>
<dbReference type="InterPro" id="IPR021109">
    <property type="entry name" value="Peptidase_aspartic_dom_sf"/>
</dbReference>
<evidence type="ECO:0000256" key="4">
    <source>
        <dbReference type="ARBA" id="ARBA00022759"/>
    </source>
</evidence>
<keyword evidence="3" id="KW-0540">Nuclease</keyword>
<keyword evidence="1" id="KW-0808">Transferase</keyword>
<dbReference type="Proteomes" id="UP000717585">
    <property type="component" value="Unassembled WGS sequence"/>
</dbReference>
<proteinExistence type="predicted"/>
<keyword evidence="4" id="KW-0378">Hydrolase</keyword>
<sequence>MRSPTWPPGQSVLISPDVYAYLRAEAKAIIPYIVYTLLPTLDMGSRLKMVRDKASGLRFFGPAVEHRLAVFKLRRILNAYDPCVPDIEALTYNSTERLLGSIFLKGYSKDAEALYEDIIEDPAESIDDLLSRLENLDVDHDERVIVPWRAFAVTSQPADQKDSGRRAPGKQKPTVLPHTSDPYLQFKDKHKYAIPQHFNKWCKSHGWNSNHTTESCRFLARQKDNQSKGTSGSSQPRKNDQKQTSGTQSDRRAGNMFLRDSSKLRNSRGQRDVHEVDNNASDDAESEDEGDVYEVGAVEIDNDPINVPATINGVQIKTKFDIGACVSVISEPALAKVPNYQLIDTSVELFGAGDEVISIGKAAKVDITLPSIDGKTVQATALLMVIRAKRRKVLIGRDLLRRLGYLMNDRLLIPSSATISDNDNLPPHPYLDSCTDEIDVDNEWKKVRIPYDDNPDLTKWLEGFLYERRELFGELPEDGSELRPHKITLKPGDHRLPKARPRPLKGSQASSAAAEIDKMLQQLVIRPSDSPYSSPHVMAKKKNGEDRFCVAYNVLNEATEDDRYPTPDIRSFVHEASGCSLFGTLDLRSGYWQQRMDPDSVSLTAFTIPGGHYEFLRTPFGLKNAPAKFQRAMDEVLEDCKSSKAYVDDIFTYSHTEEEFKSAITDLFDHLLAANVRLKADKCALGLSEVEVCGFIVNEMGRSVAPARVQAIRDLFPPTTTSELRRSLGKFNYLSNYIPHLADAAAPLNRLLKGSPGKSSPVAWGAEQDAAFAKMKDLVTEHTMLFFLVL</sequence>